<dbReference type="OrthoDB" id="2455738at2"/>
<evidence type="ECO:0000313" key="2">
    <source>
        <dbReference type="EMBL" id="ARU60142.1"/>
    </source>
</evidence>
<sequence>MCQYCCSICYPYSCGCSTGKRGPRGKEGPSGPQGPQGPQGPEGKQGPAGPPGPPGTLGLAFGSAYSPGAPTRTGAVPLAIAGPLQDVELLPAGLQVLRAGIYQITYTTTPSAAAEFRVVINDSIQVPPSHTQTQSGQSVSTSFLFSLLADDLVQLIAVMPDDATLQGASLQLLLIG</sequence>
<evidence type="ECO:0000313" key="3">
    <source>
        <dbReference type="Proteomes" id="UP000195437"/>
    </source>
</evidence>
<organism evidence="2 3">
    <name type="scientific">Tumebacillus avium</name>
    <dbReference type="NCBI Taxonomy" id="1903704"/>
    <lineage>
        <taxon>Bacteria</taxon>
        <taxon>Bacillati</taxon>
        <taxon>Bacillota</taxon>
        <taxon>Bacilli</taxon>
        <taxon>Bacillales</taxon>
        <taxon>Alicyclobacillaceae</taxon>
        <taxon>Tumebacillus</taxon>
    </lineage>
</organism>
<dbReference type="KEGG" id="tum:CBW65_03020"/>
<dbReference type="Gene3D" id="2.60.120.40">
    <property type="match status" value="1"/>
</dbReference>
<reference evidence="3" key="1">
    <citation type="submission" date="2017-05" db="EMBL/GenBank/DDBJ databases">
        <authorList>
            <person name="Sung H."/>
        </authorList>
    </citation>
    <scope>NUCLEOTIDE SEQUENCE [LARGE SCALE GENOMIC DNA]</scope>
    <source>
        <strain evidence="3">AR23208</strain>
    </source>
</reference>
<dbReference type="Proteomes" id="UP000195437">
    <property type="component" value="Chromosome"/>
</dbReference>
<dbReference type="RefSeq" id="WP_087455530.1">
    <property type="nucleotide sequence ID" value="NZ_CP021434.1"/>
</dbReference>
<name>A0A1Y0II09_9BACL</name>
<dbReference type="InterPro" id="IPR008160">
    <property type="entry name" value="Collagen"/>
</dbReference>
<keyword evidence="3" id="KW-1185">Reference proteome</keyword>
<evidence type="ECO:0000256" key="1">
    <source>
        <dbReference type="SAM" id="MobiDB-lite"/>
    </source>
</evidence>
<feature type="region of interest" description="Disordered" evidence="1">
    <location>
        <begin position="21"/>
        <end position="63"/>
    </location>
</feature>
<proteinExistence type="predicted"/>
<dbReference type="Pfam" id="PF01391">
    <property type="entry name" value="Collagen"/>
    <property type="match status" value="1"/>
</dbReference>
<gene>
    <name evidence="2" type="ORF">CBW65_03020</name>
</gene>
<dbReference type="AlphaFoldDB" id="A0A1Y0II09"/>
<evidence type="ECO:0008006" key="4">
    <source>
        <dbReference type="Google" id="ProtNLM"/>
    </source>
</evidence>
<protein>
    <recommendedName>
        <fullName evidence="4">BclA C-terminal domain-containing protein</fullName>
    </recommendedName>
</protein>
<accession>A0A1Y0II09</accession>
<dbReference type="InterPro" id="IPR008983">
    <property type="entry name" value="Tumour_necrosis_fac-like_dom"/>
</dbReference>
<dbReference type="EMBL" id="CP021434">
    <property type="protein sequence ID" value="ARU60142.1"/>
    <property type="molecule type" value="Genomic_DNA"/>
</dbReference>